<feature type="transmembrane region" description="Helical" evidence="8">
    <location>
        <begin position="138"/>
        <end position="156"/>
    </location>
</feature>
<dbReference type="EMBL" id="BFFO01000002">
    <property type="protein sequence ID" value="GBG96282.1"/>
    <property type="molecule type" value="Genomic_DNA"/>
</dbReference>
<dbReference type="InterPro" id="IPR000425">
    <property type="entry name" value="MIP"/>
</dbReference>
<evidence type="ECO:0000256" key="8">
    <source>
        <dbReference type="SAM" id="Phobius"/>
    </source>
</evidence>
<sequence length="244" mass="25901">MQSESVQLLGEFIGTFVLILLGNGVVCGVVLRKTKASDAGWMVITLGWGLAVMIAVYVSGFMGPAHLNPAVTLAMAATGSFSWSMVIPFIIAQMLGAMLASLVLWLFYYPHWAETKDPDSILGTFSTAPAIRHNPSNFFGEFIGTALLIIALLAFGQNKLADGQTPTLVGGIVTAIGLSLGATTGYAINPARDWGPRIMHSILPIKNKGKSGWDYAWIPLLGPLLGGVCGGLLFDSIIKFVAHH</sequence>
<feature type="transmembrane region" description="Helical" evidence="8">
    <location>
        <begin position="12"/>
        <end position="31"/>
    </location>
</feature>
<evidence type="ECO:0000256" key="4">
    <source>
        <dbReference type="ARBA" id="ARBA00022692"/>
    </source>
</evidence>
<keyword evidence="6 8" id="KW-0472">Membrane</keyword>
<evidence type="ECO:0000256" key="2">
    <source>
        <dbReference type="ARBA" id="ARBA00006175"/>
    </source>
</evidence>
<comment type="subcellular location">
    <subcellularLocation>
        <location evidence="1">Membrane</location>
        <topology evidence="1">Multi-pass membrane protein</topology>
    </subcellularLocation>
</comment>
<dbReference type="PANTHER" id="PTHR43829:SF9">
    <property type="entry name" value="AQUAPORIN-9"/>
    <property type="match status" value="1"/>
</dbReference>
<dbReference type="InterPro" id="IPR023271">
    <property type="entry name" value="Aquaporin-like"/>
</dbReference>
<reference evidence="9 10" key="1">
    <citation type="journal article" date="2018" name="Genome Announc.">
        <title>Draft Genome Sequence of Lactococcus sp. Strain NtB2 (JCM 32569), Isolated from the Gut of the Higher Termite Nasutitermes takasagoensis.</title>
        <authorList>
            <person name="Noda S."/>
            <person name="Aihara C."/>
            <person name="Yuki M."/>
            <person name="Ohkuma M."/>
        </authorList>
    </citation>
    <scope>NUCLEOTIDE SEQUENCE [LARGE SCALE GENOMIC DNA]</scope>
    <source>
        <strain evidence="9 10">NtB2</strain>
    </source>
</reference>
<dbReference type="SUPFAM" id="SSF81338">
    <property type="entry name" value="Aquaporin-like"/>
    <property type="match status" value="1"/>
</dbReference>
<evidence type="ECO:0000313" key="9">
    <source>
        <dbReference type="EMBL" id="GBG96282.1"/>
    </source>
</evidence>
<organism evidence="9 10">
    <name type="scientific">Lactococcus termiticola</name>
    <dbReference type="NCBI Taxonomy" id="2169526"/>
    <lineage>
        <taxon>Bacteria</taxon>
        <taxon>Bacillati</taxon>
        <taxon>Bacillota</taxon>
        <taxon>Bacilli</taxon>
        <taxon>Lactobacillales</taxon>
        <taxon>Streptococcaceae</taxon>
        <taxon>Lactococcus</taxon>
    </lineage>
</organism>
<comment type="caution">
    <text evidence="9">The sequence shown here is derived from an EMBL/GenBank/DDBJ whole genome shotgun (WGS) entry which is preliminary data.</text>
</comment>
<evidence type="ECO:0000256" key="1">
    <source>
        <dbReference type="ARBA" id="ARBA00004141"/>
    </source>
</evidence>
<dbReference type="GO" id="GO:0015254">
    <property type="term" value="F:glycerol channel activity"/>
    <property type="evidence" value="ECO:0007669"/>
    <property type="project" value="TreeGrafter"/>
</dbReference>
<keyword evidence="3 7" id="KW-0813">Transport</keyword>
<gene>
    <name evidence="9" type="primary">glpF_2</name>
    <name evidence="9" type="ORF">NtB2_00393</name>
</gene>
<dbReference type="RefSeq" id="WP_109245270.1">
    <property type="nucleotide sequence ID" value="NZ_BFFO01000002.1"/>
</dbReference>
<keyword evidence="10" id="KW-1185">Reference proteome</keyword>
<dbReference type="Pfam" id="PF00230">
    <property type="entry name" value="MIP"/>
    <property type="match status" value="1"/>
</dbReference>
<dbReference type="PANTHER" id="PTHR43829">
    <property type="entry name" value="AQUAPORIN OR AQUAGLYCEROPORIN RELATED"/>
    <property type="match status" value="1"/>
</dbReference>
<feature type="transmembrane region" description="Helical" evidence="8">
    <location>
        <begin position="168"/>
        <end position="189"/>
    </location>
</feature>
<dbReference type="InterPro" id="IPR050363">
    <property type="entry name" value="MIP/Aquaporin"/>
</dbReference>
<evidence type="ECO:0000256" key="3">
    <source>
        <dbReference type="ARBA" id="ARBA00022448"/>
    </source>
</evidence>
<proteinExistence type="inferred from homology"/>
<dbReference type="OrthoDB" id="9807293at2"/>
<dbReference type="GO" id="GO:0005886">
    <property type="term" value="C:plasma membrane"/>
    <property type="evidence" value="ECO:0007669"/>
    <property type="project" value="TreeGrafter"/>
</dbReference>
<dbReference type="PROSITE" id="PS00221">
    <property type="entry name" value="MIP"/>
    <property type="match status" value="1"/>
</dbReference>
<evidence type="ECO:0000256" key="7">
    <source>
        <dbReference type="RuleBase" id="RU000477"/>
    </source>
</evidence>
<keyword evidence="4 7" id="KW-0812">Transmembrane</keyword>
<feature type="transmembrane region" description="Helical" evidence="8">
    <location>
        <begin position="215"/>
        <end position="234"/>
    </location>
</feature>
<accession>A0A2R5HE27</accession>
<dbReference type="InterPro" id="IPR022357">
    <property type="entry name" value="MIP_CS"/>
</dbReference>
<evidence type="ECO:0000256" key="5">
    <source>
        <dbReference type="ARBA" id="ARBA00022989"/>
    </source>
</evidence>
<dbReference type="Gene3D" id="1.20.1080.10">
    <property type="entry name" value="Glycerol uptake facilitator protein"/>
    <property type="match status" value="1"/>
</dbReference>
<keyword evidence="5 8" id="KW-1133">Transmembrane helix</keyword>
<protein>
    <submittedName>
        <fullName evidence="9">Glycerol uptake facilitator protein</fullName>
    </submittedName>
</protein>
<name>A0A2R5HE27_9LACT</name>
<evidence type="ECO:0000256" key="6">
    <source>
        <dbReference type="ARBA" id="ARBA00023136"/>
    </source>
</evidence>
<evidence type="ECO:0000313" key="10">
    <source>
        <dbReference type="Proteomes" id="UP000245021"/>
    </source>
</evidence>
<dbReference type="Proteomes" id="UP000245021">
    <property type="component" value="Unassembled WGS sequence"/>
</dbReference>
<dbReference type="PRINTS" id="PR00783">
    <property type="entry name" value="MINTRINSICP"/>
</dbReference>
<comment type="similarity">
    <text evidence="2 7">Belongs to the MIP/aquaporin (TC 1.A.8) family.</text>
</comment>
<feature type="transmembrane region" description="Helical" evidence="8">
    <location>
        <begin position="83"/>
        <end position="108"/>
    </location>
</feature>
<feature type="transmembrane region" description="Helical" evidence="8">
    <location>
        <begin position="43"/>
        <end position="63"/>
    </location>
</feature>
<dbReference type="AlphaFoldDB" id="A0A2R5HE27"/>
<dbReference type="NCBIfam" id="TIGR00861">
    <property type="entry name" value="MIP"/>
    <property type="match status" value="1"/>
</dbReference>